<dbReference type="InterPro" id="IPR003801">
    <property type="entry name" value="GTP_cyclohydrolase_FolE2/MptA"/>
</dbReference>
<dbReference type="UniPathway" id="UPA00848">
    <property type="reaction ID" value="UER00151"/>
</dbReference>
<dbReference type="PANTHER" id="PTHR36445">
    <property type="entry name" value="GTP CYCLOHYDROLASE MPTA"/>
    <property type="match status" value="1"/>
</dbReference>
<dbReference type="Gene3D" id="3.10.270.10">
    <property type="entry name" value="Urate Oxidase"/>
    <property type="match status" value="1"/>
</dbReference>
<gene>
    <name evidence="2" type="primary">folE2</name>
    <name evidence="3" type="ORF">SAMN02745134_02715</name>
</gene>
<protein>
    <recommendedName>
        <fullName evidence="2">GTP cyclohydrolase FolE2</fullName>
        <ecNumber evidence="2">3.5.4.16</ecNumber>
    </recommendedName>
</protein>
<comment type="function">
    <text evidence="2">Converts GTP to 7,8-dihydroneopterin triphosphate.</text>
</comment>
<dbReference type="OrthoDB" id="9774824at2"/>
<keyword evidence="1 2" id="KW-0378">Hydrolase</keyword>
<dbReference type="PANTHER" id="PTHR36445:SF1">
    <property type="entry name" value="GTP CYCLOHYDROLASE MPTA"/>
    <property type="match status" value="1"/>
</dbReference>
<dbReference type="RefSeq" id="WP_084116532.1">
    <property type="nucleotide sequence ID" value="NZ_FWXH01000011.1"/>
</dbReference>
<dbReference type="Proteomes" id="UP000192468">
    <property type="component" value="Unassembled WGS sequence"/>
</dbReference>
<name>A0A1W1XQH5_9CLOT</name>
<dbReference type="GO" id="GO:0046654">
    <property type="term" value="P:tetrahydrofolate biosynthetic process"/>
    <property type="evidence" value="ECO:0007669"/>
    <property type="project" value="UniProtKB-UniRule"/>
</dbReference>
<dbReference type="AlphaFoldDB" id="A0A1W1XQH5"/>
<reference evidence="3 4" key="1">
    <citation type="submission" date="2017-04" db="EMBL/GenBank/DDBJ databases">
        <authorList>
            <person name="Afonso C.L."/>
            <person name="Miller P.J."/>
            <person name="Scott M.A."/>
            <person name="Spackman E."/>
            <person name="Goraichik I."/>
            <person name="Dimitrov K.M."/>
            <person name="Suarez D.L."/>
            <person name="Swayne D.E."/>
        </authorList>
    </citation>
    <scope>NUCLEOTIDE SEQUENCE [LARGE SCALE GENOMIC DNA]</scope>
    <source>
        <strain evidence="3 4">DSM 12555</strain>
    </source>
</reference>
<evidence type="ECO:0000256" key="1">
    <source>
        <dbReference type="ARBA" id="ARBA00022801"/>
    </source>
</evidence>
<dbReference type="EMBL" id="FWXH01000011">
    <property type="protein sequence ID" value="SMC26112.1"/>
    <property type="molecule type" value="Genomic_DNA"/>
</dbReference>
<evidence type="ECO:0000313" key="3">
    <source>
        <dbReference type="EMBL" id="SMC26112.1"/>
    </source>
</evidence>
<dbReference type="NCBIfam" id="NF010200">
    <property type="entry name" value="PRK13674.1-1"/>
    <property type="match status" value="1"/>
</dbReference>
<comment type="catalytic activity">
    <reaction evidence="2">
        <text>GTP + H2O = 7,8-dihydroneopterin 3'-triphosphate + formate + H(+)</text>
        <dbReference type="Rhea" id="RHEA:17473"/>
        <dbReference type="ChEBI" id="CHEBI:15377"/>
        <dbReference type="ChEBI" id="CHEBI:15378"/>
        <dbReference type="ChEBI" id="CHEBI:15740"/>
        <dbReference type="ChEBI" id="CHEBI:37565"/>
        <dbReference type="ChEBI" id="CHEBI:58462"/>
        <dbReference type="EC" id="3.5.4.16"/>
    </reaction>
</comment>
<accession>A0A1W1XQH5</accession>
<keyword evidence="4" id="KW-1185">Reference proteome</keyword>
<organism evidence="3 4">
    <name type="scientific">Clostridium acidisoli DSM 12555</name>
    <dbReference type="NCBI Taxonomy" id="1121291"/>
    <lineage>
        <taxon>Bacteria</taxon>
        <taxon>Bacillati</taxon>
        <taxon>Bacillota</taxon>
        <taxon>Clostridia</taxon>
        <taxon>Eubacteriales</taxon>
        <taxon>Clostridiaceae</taxon>
        <taxon>Clostridium</taxon>
    </lineage>
</organism>
<feature type="site" description="May be catalytically important" evidence="2">
    <location>
        <position position="152"/>
    </location>
</feature>
<dbReference type="EC" id="3.5.4.16" evidence="2"/>
<dbReference type="Pfam" id="PF02649">
    <property type="entry name" value="GCHY-1"/>
    <property type="match status" value="1"/>
</dbReference>
<dbReference type="HAMAP" id="MF_01527_B">
    <property type="entry name" value="GTP_cyclohydrol_B"/>
    <property type="match status" value="1"/>
</dbReference>
<comment type="pathway">
    <text evidence="2">Cofactor biosynthesis; 7,8-dihydroneopterin triphosphate biosynthesis; 7,8-dihydroneopterin triphosphate from GTP: step 1/1.</text>
</comment>
<dbReference type="GO" id="GO:0003934">
    <property type="term" value="F:GTP cyclohydrolase I activity"/>
    <property type="evidence" value="ECO:0007669"/>
    <property type="project" value="UniProtKB-UniRule"/>
</dbReference>
<evidence type="ECO:0000313" key="4">
    <source>
        <dbReference type="Proteomes" id="UP000192468"/>
    </source>
</evidence>
<comment type="similarity">
    <text evidence="2">Belongs to the GTP cyclohydrolase IV family.</text>
</comment>
<dbReference type="STRING" id="1121291.SAMN02745134_02715"/>
<dbReference type="InterPro" id="IPR022838">
    <property type="entry name" value="GTP_cyclohydrolase_FolE2"/>
</dbReference>
<sequence>MEDIQNKKGDFDFKIDKVGVENIQHPFYIKKKDGNVIETIGNFSMSVSLEKYLKGINMSRLPIILSELYVDKWKMENYKEDTEFVLKKICEKLESKDSYFDIKFKYFLAKSAPVSKFEGLMPYECKIESALNKEKDKFDMILTVEVPITTLCPCSKAISEYSAHNQRGYVVVSVRYNGEIHIEDIISMIEEVGSCELYPILKRIDEKYVTEKAYENPRFVEDIVRLAAKKLYDNKNITWFKISSHHQESIHPHDAYAVIEINK</sequence>
<proteinExistence type="inferred from homology"/>
<evidence type="ECO:0000256" key="2">
    <source>
        <dbReference type="HAMAP-Rule" id="MF_01527"/>
    </source>
</evidence>